<dbReference type="AlphaFoldDB" id="A0AB34JD28"/>
<dbReference type="EMBL" id="JBGBPQ010000009">
    <property type="protein sequence ID" value="KAL1519461.1"/>
    <property type="molecule type" value="Genomic_DNA"/>
</dbReference>
<organism evidence="4 5">
    <name type="scientific">Prymnesium parvum</name>
    <name type="common">Toxic golden alga</name>
    <dbReference type="NCBI Taxonomy" id="97485"/>
    <lineage>
        <taxon>Eukaryota</taxon>
        <taxon>Haptista</taxon>
        <taxon>Haptophyta</taxon>
        <taxon>Prymnesiophyceae</taxon>
        <taxon>Prymnesiales</taxon>
        <taxon>Prymnesiaceae</taxon>
        <taxon>Prymnesium</taxon>
    </lineage>
</organism>
<sequence length="349" mass="37367">MVHLLVTGGLGFLGLQTARHFLKVGRLWNPVLQMKAPLSKITLFDVGFPSEDLPSDVVEDERVRVVTGDLREPGVTDEIIDDPDTSVIHLASMVSGDTEAKPEDGWKVNVEGQRLLLDSLSKRAPGARFLFTSSTACLGPVADDSAAPDDYTKLLPQNTYGFHKAVCELMLNDYSRRGLVDGRALRLPVIVVRPGVPNAALTGAWSTVVREPLAGRPCAVPVPLDVRMPVASYQVVVRAMEVMLNDIDAGELGADRTLMLPSLSVSAQDLMDAARKLASEHSLPFAAVQEKVSPSAERVVRGMGSRTDGSRATMLGVVGDESADSIVLSYIHDYVLPGGVGGSKKLFGV</sequence>
<dbReference type="Pfam" id="PF01370">
    <property type="entry name" value="Epimerase"/>
    <property type="match status" value="1"/>
</dbReference>
<dbReference type="PANTHER" id="PTHR43103">
    <property type="entry name" value="NUCLEOSIDE-DIPHOSPHATE-SUGAR EPIMERASE"/>
    <property type="match status" value="1"/>
</dbReference>
<dbReference type="Proteomes" id="UP001515480">
    <property type="component" value="Unassembled WGS sequence"/>
</dbReference>
<keyword evidence="5" id="KW-1185">Reference proteome</keyword>
<evidence type="ECO:0000313" key="5">
    <source>
        <dbReference type="Proteomes" id="UP001515480"/>
    </source>
</evidence>
<accession>A0AB34JD28</accession>
<dbReference type="Gene3D" id="3.40.50.720">
    <property type="entry name" value="NAD(P)-binding Rossmann-like Domain"/>
    <property type="match status" value="1"/>
</dbReference>
<dbReference type="PANTHER" id="PTHR43103:SF3">
    <property type="entry name" value="ADP-L-GLYCERO-D-MANNO-HEPTOSE-6-EPIMERASE"/>
    <property type="match status" value="1"/>
</dbReference>
<keyword evidence="2" id="KW-0119">Carbohydrate metabolism</keyword>
<reference evidence="4 5" key="1">
    <citation type="journal article" date="2024" name="Science">
        <title>Giant polyketide synthase enzymes in the biosynthesis of giant marine polyether toxins.</title>
        <authorList>
            <person name="Fallon T.R."/>
            <person name="Shende V.V."/>
            <person name="Wierzbicki I.H."/>
            <person name="Pendleton A.L."/>
            <person name="Watervoot N.F."/>
            <person name="Auber R.P."/>
            <person name="Gonzalez D.J."/>
            <person name="Wisecaver J.H."/>
            <person name="Moore B.S."/>
        </authorList>
    </citation>
    <scope>NUCLEOTIDE SEQUENCE [LARGE SCALE GENOMIC DNA]</scope>
    <source>
        <strain evidence="4 5">12B1</strain>
    </source>
</reference>
<comment type="caution">
    <text evidence="4">The sequence shown here is derived from an EMBL/GenBank/DDBJ whole genome shotgun (WGS) entry which is preliminary data.</text>
</comment>
<dbReference type="Gene3D" id="3.90.25.10">
    <property type="entry name" value="UDP-galactose 4-epimerase, domain 1"/>
    <property type="match status" value="1"/>
</dbReference>
<evidence type="ECO:0000313" key="4">
    <source>
        <dbReference type="EMBL" id="KAL1519461.1"/>
    </source>
</evidence>
<dbReference type="SUPFAM" id="SSF51735">
    <property type="entry name" value="NAD(P)-binding Rossmann-fold domains"/>
    <property type="match status" value="1"/>
</dbReference>
<dbReference type="InterPro" id="IPR036291">
    <property type="entry name" value="NAD(P)-bd_dom_sf"/>
</dbReference>
<name>A0AB34JD28_PRYPA</name>
<proteinExistence type="predicted"/>
<evidence type="ECO:0000259" key="3">
    <source>
        <dbReference type="Pfam" id="PF01370"/>
    </source>
</evidence>
<dbReference type="InterPro" id="IPR001509">
    <property type="entry name" value="Epimerase_deHydtase"/>
</dbReference>
<feature type="domain" description="NAD-dependent epimerase/dehydratase" evidence="3">
    <location>
        <begin position="5"/>
        <end position="251"/>
    </location>
</feature>
<protein>
    <recommendedName>
        <fullName evidence="3">NAD-dependent epimerase/dehydratase domain-containing protein</fullName>
    </recommendedName>
</protein>
<gene>
    <name evidence="4" type="ORF">AB1Y20_022982</name>
</gene>
<evidence type="ECO:0000256" key="1">
    <source>
        <dbReference type="ARBA" id="ARBA00022857"/>
    </source>
</evidence>
<keyword evidence="1" id="KW-0521">NADP</keyword>
<evidence type="ECO:0000256" key="2">
    <source>
        <dbReference type="ARBA" id="ARBA00023277"/>
    </source>
</evidence>